<gene>
    <name evidence="2" type="ORF">NZK81_13865</name>
</gene>
<dbReference type="RefSeq" id="WP_260046721.1">
    <property type="nucleotide sequence ID" value="NZ_JANZXA010000009.1"/>
</dbReference>
<sequence>MRIAIVSLAAAATAALATPALANETRVETRGGVIWNQGDTEAIAGVAAGYDFDLGDKAFAGVDVSADKVLTSDTRVSWGFGGRVGLKTGTGGKLYALSDYQTKFCATCNESVAVGAGYQQDLGQKLYGKLEYRHYLVGDHTPDADAVLAGVGMKF</sequence>
<protein>
    <recommendedName>
        <fullName evidence="4">Outer membrane protein beta-barrel domain-containing protein</fullName>
    </recommendedName>
</protein>
<evidence type="ECO:0000313" key="3">
    <source>
        <dbReference type="Proteomes" id="UP001165583"/>
    </source>
</evidence>
<proteinExistence type="predicted"/>
<evidence type="ECO:0000256" key="1">
    <source>
        <dbReference type="SAM" id="SignalP"/>
    </source>
</evidence>
<reference evidence="2" key="1">
    <citation type="submission" date="2022-09" db="EMBL/GenBank/DDBJ databases">
        <title>Novosphingobium sp. Nov., a polycyclic aromatic hydrocarbon-degrading bacterium isolated form mangrove sediments in HongKong.</title>
        <authorList>
            <person name="Hu Z."/>
        </authorList>
    </citation>
    <scope>NUCLEOTIDE SEQUENCE</scope>
    <source>
        <strain evidence="2">HK4-1</strain>
    </source>
</reference>
<feature type="chain" id="PRO_5046117166" description="Outer membrane protein beta-barrel domain-containing protein" evidence="1">
    <location>
        <begin position="23"/>
        <end position="155"/>
    </location>
</feature>
<dbReference type="Proteomes" id="UP001165583">
    <property type="component" value="Unassembled WGS sequence"/>
</dbReference>
<dbReference type="SUPFAM" id="SSF56925">
    <property type="entry name" value="OMPA-like"/>
    <property type="match status" value="1"/>
</dbReference>
<keyword evidence="1" id="KW-0732">Signal</keyword>
<evidence type="ECO:0008006" key="4">
    <source>
        <dbReference type="Google" id="ProtNLM"/>
    </source>
</evidence>
<feature type="signal peptide" evidence="1">
    <location>
        <begin position="1"/>
        <end position="22"/>
    </location>
</feature>
<organism evidence="2 3">
    <name type="scientific">Novosphingobium mangrovi</name>
    <name type="common">ex Huang et al. 2023</name>
    <dbReference type="NCBI Taxonomy" id="2976432"/>
    <lineage>
        <taxon>Bacteria</taxon>
        <taxon>Pseudomonadati</taxon>
        <taxon>Pseudomonadota</taxon>
        <taxon>Alphaproteobacteria</taxon>
        <taxon>Sphingomonadales</taxon>
        <taxon>Sphingomonadaceae</taxon>
        <taxon>Novosphingobium</taxon>
    </lineage>
</organism>
<dbReference type="InterPro" id="IPR011250">
    <property type="entry name" value="OMP/PagP_B-barrel"/>
</dbReference>
<evidence type="ECO:0000313" key="2">
    <source>
        <dbReference type="EMBL" id="MCT2400640.1"/>
    </source>
</evidence>
<accession>A0ABT2I749</accession>
<comment type="caution">
    <text evidence="2">The sequence shown here is derived from an EMBL/GenBank/DDBJ whole genome shotgun (WGS) entry which is preliminary data.</text>
</comment>
<keyword evidence="3" id="KW-1185">Reference proteome</keyword>
<dbReference type="EMBL" id="JANZXA010000009">
    <property type="protein sequence ID" value="MCT2400640.1"/>
    <property type="molecule type" value="Genomic_DNA"/>
</dbReference>
<name>A0ABT2I749_9SPHN</name>